<sequence>MENINDVHLLSLTAAVDQ</sequence>
<dbReference type="Proteomes" id="UP000887565">
    <property type="component" value="Unplaced"/>
</dbReference>
<protein>
    <submittedName>
        <fullName evidence="2">Uncharacterized protein</fullName>
    </submittedName>
</protein>
<keyword evidence="1" id="KW-1185">Reference proteome</keyword>
<reference evidence="2" key="1">
    <citation type="submission" date="2022-11" db="UniProtKB">
        <authorList>
            <consortium name="WormBaseParasite"/>
        </authorList>
    </citation>
    <scope>IDENTIFICATION</scope>
</reference>
<dbReference type="WBParaSite" id="nRc.2.0.1.t34844-RA">
    <property type="protein sequence ID" value="nRc.2.0.1.t34844-RA"/>
    <property type="gene ID" value="nRc.2.0.1.g34844"/>
</dbReference>
<dbReference type="AlphaFoldDB" id="A0A915K901"/>
<evidence type="ECO:0000313" key="2">
    <source>
        <dbReference type="WBParaSite" id="nRc.2.0.1.t34844-RA"/>
    </source>
</evidence>
<organism evidence="1 2">
    <name type="scientific">Romanomermis culicivorax</name>
    <name type="common">Nematode worm</name>
    <dbReference type="NCBI Taxonomy" id="13658"/>
    <lineage>
        <taxon>Eukaryota</taxon>
        <taxon>Metazoa</taxon>
        <taxon>Ecdysozoa</taxon>
        <taxon>Nematoda</taxon>
        <taxon>Enoplea</taxon>
        <taxon>Dorylaimia</taxon>
        <taxon>Mermithida</taxon>
        <taxon>Mermithoidea</taxon>
        <taxon>Mermithidae</taxon>
        <taxon>Romanomermis</taxon>
    </lineage>
</organism>
<proteinExistence type="predicted"/>
<accession>A0A915K901</accession>
<evidence type="ECO:0000313" key="1">
    <source>
        <dbReference type="Proteomes" id="UP000887565"/>
    </source>
</evidence>
<name>A0A915K901_ROMCU</name>